<evidence type="ECO:0000313" key="1">
    <source>
        <dbReference type="EMBL" id="QRC99623.1"/>
    </source>
</evidence>
<dbReference type="VEuPathDB" id="FungiDB:JI435_413720"/>
<organism evidence="1 2">
    <name type="scientific">Phaeosphaeria nodorum (strain SN15 / ATCC MYA-4574 / FGSC 10173)</name>
    <name type="common">Glume blotch fungus</name>
    <name type="synonym">Parastagonospora nodorum</name>
    <dbReference type="NCBI Taxonomy" id="321614"/>
    <lineage>
        <taxon>Eukaryota</taxon>
        <taxon>Fungi</taxon>
        <taxon>Dikarya</taxon>
        <taxon>Ascomycota</taxon>
        <taxon>Pezizomycotina</taxon>
        <taxon>Dothideomycetes</taxon>
        <taxon>Pleosporomycetidae</taxon>
        <taxon>Pleosporales</taxon>
        <taxon>Pleosporineae</taxon>
        <taxon>Phaeosphaeriaceae</taxon>
        <taxon>Parastagonospora</taxon>
    </lineage>
</organism>
<evidence type="ECO:0000313" key="2">
    <source>
        <dbReference type="Proteomes" id="UP000663193"/>
    </source>
</evidence>
<reference evidence="2" key="1">
    <citation type="journal article" date="2021" name="BMC Genomics">
        <title>Chromosome-level genome assembly and manually-curated proteome of model necrotroph Parastagonospora nodorum Sn15 reveals a genome-wide trove of candidate effector homologs, and redundancy of virulence-related functions within an accessory chromosome.</title>
        <authorList>
            <person name="Bertazzoni S."/>
            <person name="Jones D.A.B."/>
            <person name="Phan H.T."/>
            <person name="Tan K.-C."/>
            <person name="Hane J.K."/>
        </authorList>
    </citation>
    <scope>NUCLEOTIDE SEQUENCE [LARGE SCALE GENOMIC DNA]</scope>
    <source>
        <strain evidence="2">SN15 / ATCC MYA-4574 / FGSC 10173)</strain>
    </source>
</reference>
<dbReference type="EMBL" id="CP069032">
    <property type="protein sequence ID" value="QRC99623.1"/>
    <property type="molecule type" value="Genomic_DNA"/>
</dbReference>
<dbReference type="AlphaFoldDB" id="A0A7U2F6H2"/>
<keyword evidence="2" id="KW-1185">Reference proteome</keyword>
<sequence length="127" mass="14085">MNVWGCARQRLAQIIAEQACRARVLCGVAILNSTKPTGKMPMLRHGGLVRLSLRCGSCDSANALDVRTVLVRYRPLCEEAERITQLANHTRTGNGDLWRGEPGLLRALCRRPKMARLGPDRACCSER</sequence>
<gene>
    <name evidence="1" type="ORF">JI435_413720</name>
</gene>
<name>A0A7U2F6H2_PHANO</name>
<proteinExistence type="predicted"/>
<accession>A0A7U2F6H2</accession>
<protein>
    <submittedName>
        <fullName evidence="1">Uncharacterized protein</fullName>
    </submittedName>
</protein>
<dbReference type="Proteomes" id="UP000663193">
    <property type="component" value="Chromosome 10"/>
</dbReference>